<gene>
    <name evidence="2" type="ORF">MELLADRAFT_63590</name>
</gene>
<protein>
    <submittedName>
        <fullName evidence="2">Uncharacterized protein</fullName>
    </submittedName>
</protein>
<dbReference type="KEGG" id="mlr:MELLADRAFT_63590"/>
<evidence type="ECO:0000313" key="3">
    <source>
        <dbReference type="Proteomes" id="UP000001072"/>
    </source>
</evidence>
<reference evidence="3" key="1">
    <citation type="journal article" date="2011" name="Proc. Natl. Acad. Sci. U.S.A.">
        <title>Obligate biotrophy features unraveled by the genomic analysis of rust fungi.</title>
        <authorList>
            <person name="Duplessis S."/>
            <person name="Cuomo C.A."/>
            <person name="Lin Y.-C."/>
            <person name="Aerts A."/>
            <person name="Tisserant E."/>
            <person name="Veneault-Fourrey C."/>
            <person name="Joly D.L."/>
            <person name="Hacquard S."/>
            <person name="Amselem J."/>
            <person name="Cantarel B.L."/>
            <person name="Chiu R."/>
            <person name="Coutinho P.M."/>
            <person name="Feau N."/>
            <person name="Field M."/>
            <person name="Frey P."/>
            <person name="Gelhaye E."/>
            <person name="Goldberg J."/>
            <person name="Grabherr M.G."/>
            <person name="Kodira C.D."/>
            <person name="Kohler A."/>
            <person name="Kuees U."/>
            <person name="Lindquist E.A."/>
            <person name="Lucas S.M."/>
            <person name="Mago R."/>
            <person name="Mauceli E."/>
            <person name="Morin E."/>
            <person name="Murat C."/>
            <person name="Pangilinan J.L."/>
            <person name="Park R."/>
            <person name="Pearson M."/>
            <person name="Quesneville H."/>
            <person name="Rouhier N."/>
            <person name="Sakthikumar S."/>
            <person name="Salamov A.A."/>
            <person name="Schmutz J."/>
            <person name="Selles B."/>
            <person name="Shapiro H."/>
            <person name="Tanguay P."/>
            <person name="Tuskan G.A."/>
            <person name="Henrissat B."/>
            <person name="Van de Peer Y."/>
            <person name="Rouze P."/>
            <person name="Ellis J.G."/>
            <person name="Dodds P.N."/>
            <person name="Schein J.E."/>
            <person name="Zhong S."/>
            <person name="Hamelin R.C."/>
            <person name="Grigoriev I.V."/>
            <person name="Szabo L.J."/>
            <person name="Martin F."/>
        </authorList>
    </citation>
    <scope>NUCLEOTIDE SEQUENCE [LARGE SCALE GENOMIC DNA]</scope>
    <source>
        <strain evidence="3">98AG31 / pathotype 3-4-7</strain>
    </source>
</reference>
<dbReference type="InParanoid" id="F4RN75"/>
<accession>F4RN75</accession>
<feature type="region of interest" description="Disordered" evidence="1">
    <location>
        <begin position="148"/>
        <end position="170"/>
    </location>
</feature>
<keyword evidence="3" id="KW-1185">Reference proteome</keyword>
<dbReference type="VEuPathDB" id="FungiDB:MELLADRAFT_63590"/>
<dbReference type="Proteomes" id="UP000001072">
    <property type="component" value="Unassembled WGS sequence"/>
</dbReference>
<name>F4RN75_MELLP</name>
<sequence>MSLTDPRYLEEIEREKSLKMATCRCSNCDPQAAARLIRLLPQTNLTRLDQLMSSSPTDPEDISLFDIPKTSSKRKITSSIPLVCKSNDPIRLNVPIIDLVISNDQEILDTQIIEEEHREELRLKAVEKENKAKDIANQKLLRIEKAAEAASSKEKKITDKQKKVSDSLNL</sequence>
<dbReference type="HOGENOM" id="CLU_076659_0_0_1"/>
<dbReference type="RefSeq" id="XP_007410505.1">
    <property type="nucleotide sequence ID" value="XM_007410443.1"/>
</dbReference>
<evidence type="ECO:0000256" key="1">
    <source>
        <dbReference type="SAM" id="MobiDB-lite"/>
    </source>
</evidence>
<proteinExistence type="predicted"/>
<evidence type="ECO:0000313" key="2">
    <source>
        <dbReference type="EMBL" id="EGG06267.1"/>
    </source>
</evidence>
<dbReference type="GeneID" id="18930111"/>
<organism evidence="3">
    <name type="scientific">Melampsora larici-populina (strain 98AG31 / pathotype 3-4-7)</name>
    <name type="common">Poplar leaf rust fungus</name>
    <dbReference type="NCBI Taxonomy" id="747676"/>
    <lineage>
        <taxon>Eukaryota</taxon>
        <taxon>Fungi</taxon>
        <taxon>Dikarya</taxon>
        <taxon>Basidiomycota</taxon>
        <taxon>Pucciniomycotina</taxon>
        <taxon>Pucciniomycetes</taxon>
        <taxon>Pucciniales</taxon>
        <taxon>Melampsoraceae</taxon>
        <taxon>Melampsora</taxon>
    </lineage>
</organism>
<dbReference type="AlphaFoldDB" id="F4RN75"/>
<dbReference type="EMBL" id="GL883109">
    <property type="protein sequence ID" value="EGG06267.1"/>
    <property type="molecule type" value="Genomic_DNA"/>
</dbReference>